<dbReference type="Gene3D" id="3.30.70.270">
    <property type="match status" value="1"/>
</dbReference>
<protein>
    <submittedName>
        <fullName evidence="5">Response regulator</fullName>
    </submittedName>
</protein>
<dbReference type="GO" id="GO:0000160">
    <property type="term" value="P:phosphorelay signal transduction system"/>
    <property type="evidence" value="ECO:0007669"/>
    <property type="project" value="InterPro"/>
</dbReference>
<dbReference type="SUPFAM" id="SSF52172">
    <property type="entry name" value="CheY-like"/>
    <property type="match status" value="1"/>
</dbReference>
<keyword evidence="1 2" id="KW-0597">Phosphoprotein</keyword>
<dbReference type="PANTHER" id="PTHR44591:SF3">
    <property type="entry name" value="RESPONSE REGULATORY DOMAIN-CONTAINING PROTEIN"/>
    <property type="match status" value="1"/>
</dbReference>
<dbReference type="InterPro" id="IPR001789">
    <property type="entry name" value="Sig_transdc_resp-reg_receiver"/>
</dbReference>
<dbReference type="SMART" id="SM00267">
    <property type="entry name" value="GGDEF"/>
    <property type="match status" value="1"/>
</dbReference>
<dbReference type="AlphaFoldDB" id="A0A1Y5EL75"/>
<feature type="domain" description="Response regulatory" evidence="3">
    <location>
        <begin position="6"/>
        <end position="126"/>
    </location>
</feature>
<evidence type="ECO:0000259" key="3">
    <source>
        <dbReference type="PROSITE" id="PS50110"/>
    </source>
</evidence>
<comment type="caution">
    <text evidence="5">The sequence shown here is derived from an EMBL/GenBank/DDBJ whole genome shotgun (WGS) entry which is preliminary data.</text>
</comment>
<dbReference type="SMART" id="SM00448">
    <property type="entry name" value="REC"/>
    <property type="match status" value="1"/>
</dbReference>
<dbReference type="Proteomes" id="UP000243053">
    <property type="component" value="Unassembled WGS sequence"/>
</dbReference>
<dbReference type="InterPro" id="IPR029787">
    <property type="entry name" value="Nucleotide_cyclase"/>
</dbReference>
<accession>A0A1Y5EL75</accession>
<evidence type="ECO:0000256" key="2">
    <source>
        <dbReference type="PROSITE-ProRule" id="PRU00169"/>
    </source>
</evidence>
<dbReference type="Pfam" id="PF00072">
    <property type="entry name" value="Response_reg"/>
    <property type="match status" value="1"/>
</dbReference>
<evidence type="ECO:0000313" key="6">
    <source>
        <dbReference type="Proteomes" id="UP000243053"/>
    </source>
</evidence>
<feature type="domain" description="GGDEF" evidence="4">
    <location>
        <begin position="166"/>
        <end position="282"/>
    </location>
</feature>
<dbReference type="PROSITE" id="PS50887">
    <property type="entry name" value="GGDEF"/>
    <property type="match status" value="1"/>
</dbReference>
<sequence length="284" mass="31832">MLKEKSVLIVDDEIGVRQTLKRGIHRQFNKEENRVSISEASNGKEAIALANSFLPDLIIMDMRMPIMDGLKACRILRSDSRFSATIIIMLTCEISEESAGLLSGADDYIIKPFDIKTLLIRIENGLFKQRSIGTTAYAESDDVLTKSYFVEYWLSYEIARAKRYQHSLSLLLIKIETINSKSSSANKDREVTKLLKRRASDLLIKWGENTFAILLIETCAEDAILLAKRITWLAKKSPNLSQPGLGIANLEDTLTDDLIINAEYSLAASICTGKIVLNRLADNL</sequence>
<dbReference type="InterPro" id="IPR043128">
    <property type="entry name" value="Rev_trsase/Diguanyl_cyclase"/>
</dbReference>
<reference evidence="6" key="1">
    <citation type="journal article" date="2017" name="Proc. Natl. Acad. Sci. U.S.A.">
        <title>Simulation of Deepwater Horizon oil plume reveals substrate specialization within a complex community of hydrocarbon degraders.</title>
        <authorList>
            <person name="Hu P."/>
            <person name="Dubinsky E.A."/>
            <person name="Probst A.J."/>
            <person name="Wang J."/>
            <person name="Sieber C.M.K."/>
            <person name="Tom L.M."/>
            <person name="Gardinali P."/>
            <person name="Banfield J.F."/>
            <person name="Atlas R.M."/>
            <person name="Andersen G.L."/>
        </authorList>
    </citation>
    <scope>NUCLEOTIDE SEQUENCE [LARGE SCALE GENOMIC DNA]</scope>
</reference>
<dbReference type="InterPro" id="IPR000160">
    <property type="entry name" value="GGDEF_dom"/>
</dbReference>
<name>A0A1Y5EL75_COLPS</name>
<evidence type="ECO:0000256" key="1">
    <source>
        <dbReference type="ARBA" id="ARBA00022553"/>
    </source>
</evidence>
<dbReference type="PROSITE" id="PS50110">
    <property type="entry name" value="RESPONSE_REGULATORY"/>
    <property type="match status" value="1"/>
</dbReference>
<dbReference type="SUPFAM" id="SSF55073">
    <property type="entry name" value="Nucleotide cyclase"/>
    <property type="match status" value="1"/>
</dbReference>
<organism evidence="5 6">
    <name type="scientific">Colwellia psychrerythraea</name>
    <name type="common">Vibrio psychroerythus</name>
    <dbReference type="NCBI Taxonomy" id="28229"/>
    <lineage>
        <taxon>Bacteria</taxon>
        <taxon>Pseudomonadati</taxon>
        <taxon>Pseudomonadota</taxon>
        <taxon>Gammaproteobacteria</taxon>
        <taxon>Alteromonadales</taxon>
        <taxon>Colwelliaceae</taxon>
        <taxon>Colwellia</taxon>
    </lineage>
</organism>
<dbReference type="InterPro" id="IPR050595">
    <property type="entry name" value="Bact_response_regulator"/>
</dbReference>
<dbReference type="InterPro" id="IPR011006">
    <property type="entry name" value="CheY-like_superfamily"/>
</dbReference>
<dbReference type="Gene3D" id="3.40.50.2300">
    <property type="match status" value="1"/>
</dbReference>
<evidence type="ECO:0000313" key="5">
    <source>
        <dbReference type="EMBL" id="OUR81387.1"/>
    </source>
</evidence>
<proteinExistence type="predicted"/>
<feature type="modified residue" description="4-aspartylphosphate" evidence="2">
    <location>
        <position position="61"/>
    </location>
</feature>
<dbReference type="EMBL" id="MAAF01000046">
    <property type="protein sequence ID" value="OUR81387.1"/>
    <property type="molecule type" value="Genomic_DNA"/>
</dbReference>
<dbReference type="PANTHER" id="PTHR44591">
    <property type="entry name" value="STRESS RESPONSE REGULATOR PROTEIN 1"/>
    <property type="match status" value="1"/>
</dbReference>
<gene>
    <name evidence="5" type="ORF">A9Q75_07650</name>
</gene>
<evidence type="ECO:0000259" key="4">
    <source>
        <dbReference type="PROSITE" id="PS50887"/>
    </source>
</evidence>